<keyword evidence="1" id="KW-1133">Transmembrane helix</keyword>
<keyword evidence="1" id="KW-0472">Membrane</keyword>
<keyword evidence="3" id="KW-1185">Reference proteome</keyword>
<evidence type="ECO:0000313" key="2">
    <source>
        <dbReference type="EMBL" id="GAW09167.1"/>
    </source>
</evidence>
<protein>
    <submittedName>
        <fullName evidence="2">Uncharacterized protein</fullName>
    </submittedName>
</protein>
<dbReference type="EMBL" id="BDGU01001038">
    <property type="protein sequence ID" value="GAW09167.1"/>
    <property type="molecule type" value="Genomic_DNA"/>
</dbReference>
<organism evidence="2 3">
    <name type="scientific">Lentinula edodes</name>
    <name type="common">Shiitake mushroom</name>
    <name type="synonym">Lentinus edodes</name>
    <dbReference type="NCBI Taxonomy" id="5353"/>
    <lineage>
        <taxon>Eukaryota</taxon>
        <taxon>Fungi</taxon>
        <taxon>Dikarya</taxon>
        <taxon>Basidiomycota</taxon>
        <taxon>Agaricomycotina</taxon>
        <taxon>Agaricomycetes</taxon>
        <taxon>Agaricomycetidae</taxon>
        <taxon>Agaricales</taxon>
        <taxon>Marasmiineae</taxon>
        <taxon>Omphalotaceae</taxon>
        <taxon>Lentinula</taxon>
    </lineage>
</organism>
<accession>A0A1Q3EPP0</accession>
<comment type="caution">
    <text evidence="2">The sequence shown here is derived from an EMBL/GenBank/DDBJ whole genome shotgun (WGS) entry which is preliminary data.</text>
</comment>
<proteinExistence type="predicted"/>
<dbReference type="Proteomes" id="UP000188533">
    <property type="component" value="Unassembled WGS sequence"/>
</dbReference>
<evidence type="ECO:0000313" key="3">
    <source>
        <dbReference type="Proteomes" id="UP000188533"/>
    </source>
</evidence>
<sequence length="166" mass="18083">MIITGLRNGTQMAAIREAKQIHQKSIKSGPPVLAKKLGRFQPPFITFMHFNLAFFIIGLVSLVSGLPIAHPVSSTTVQVHSPRMNKPVPPPLTVVSVTIKYNSALPQQWITDALKSDIGSTTPTFTPDAKQKGAEAEIALKDPNGHKSTKKKNLKLKVTAMYYAPT</sequence>
<reference evidence="2 3" key="2">
    <citation type="submission" date="2017-02" db="EMBL/GenBank/DDBJ databases">
        <title>A genome survey and senescence transcriptome analysis in Lentinula edodes.</title>
        <authorList>
            <person name="Sakamoto Y."/>
            <person name="Nakade K."/>
            <person name="Sato S."/>
            <person name="Yoshida Y."/>
            <person name="Miyazaki K."/>
            <person name="Natsume S."/>
            <person name="Konno N."/>
        </authorList>
    </citation>
    <scope>NUCLEOTIDE SEQUENCE [LARGE SCALE GENOMIC DNA]</scope>
    <source>
        <strain evidence="2 3">NBRC 111202</strain>
    </source>
</reference>
<keyword evidence="1" id="KW-0812">Transmembrane</keyword>
<dbReference type="AlphaFoldDB" id="A0A1Q3EPP0"/>
<reference evidence="2 3" key="1">
    <citation type="submission" date="2016-08" db="EMBL/GenBank/DDBJ databases">
        <authorList>
            <consortium name="Lentinula edodes genome sequencing consortium"/>
            <person name="Sakamoto Y."/>
            <person name="Nakade K."/>
            <person name="Sato S."/>
            <person name="Yoshida Y."/>
            <person name="Miyazaki K."/>
            <person name="Natsume S."/>
            <person name="Konno N."/>
        </authorList>
    </citation>
    <scope>NUCLEOTIDE SEQUENCE [LARGE SCALE GENOMIC DNA]</scope>
    <source>
        <strain evidence="2 3">NBRC 111202</strain>
    </source>
</reference>
<name>A0A1Q3EPP0_LENED</name>
<evidence type="ECO:0000256" key="1">
    <source>
        <dbReference type="SAM" id="Phobius"/>
    </source>
</evidence>
<feature type="transmembrane region" description="Helical" evidence="1">
    <location>
        <begin position="44"/>
        <end position="66"/>
    </location>
</feature>
<gene>
    <name evidence="2" type="ORF">LENED_011301</name>
</gene>